<comment type="similarity">
    <text evidence="1">Belongs to the universal stress protein A family.</text>
</comment>
<name>A0A6N8JC45_9BACT</name>
<protein>
    <recommendedName>
        <fullName evidence="2">UspA domain-containing protein</fullName>
    </recommendedName>
</protein>
<dbReference type="Proteomes" id="UP000468388">
    <property type="component" value="Unassembled WGS sequence"/>
</dbReference>
<dbReference type="PANTHER" id="PTHR46268:SF6">
    <property type="entry name" value="UNIVERSAL STRESS PROTEIN UP12"/>
    <property type="match status" value="1"/>
</dbReference>
<comment type="caution">
    <text evidence="3">The sequence shown here is derived from an EMBL/GenBank/DDBJ whole genome shotgun (WGS) entry which is preliminary data.</text>
</comment>
<dbReference type="Gene3D" id="3.40.50.620">
    <property type="entry name" value="HUPs"/>
    <property type="match status" value="2"/>
</dbReference>
<dbReference type="OrthoDB" id="9788959at2"/>
<organism evidence="3 4">
    <name type="scientific">Chitinophaga oryziterrae</name>
    <dbReference type="NCBI Taxonomy" id="1031224"/>
    <lineage>
        <taxon>Bacteria</taxon>
        <taxon>Pseudomonadati</taxon>
        <taxon>Bacteroidota</taxon>
        <taxon>Chitinophagia</taxon>
        <taxon>Chitinophagales</taxon>
        <taxon>Chitinophagaceae</taxon>
        <taxon>Chitinophaga</taxon>
    </lineage>
</organism>
<dbReference type="AlphaFoldDB" id="A0A6N8JC45"/>
<dbReference type="Pfam" id="PF00582">
    <property type="entry name" value="Usp"/>
    <property type="match status" value="1"/>
</dbReference>
<dbReference type="RefSeq" id="WP_157301416.1">
    <property type="nucleotide sequence ID" value="NZ_BAAAZB010000002.1"/>
</dbReference>
<dbReference type="EMBL" id="WRXO01000005">
    <property type="protein sequence ID" value="MVT42817.1"/>
    <property type="molecule type" value="Genomic_DNA"/>
</dbReference>
<accession>A0A6N8JC45</accession>
<dbReference type="InterPro" id="IPR006016">
    <property type="entry name" value="UspA"/>
</dbReference>
<sequence length="282" mass="31939">MKTLLIPVDFTATSDNAVTFAAEWCRKYEYERVILLRTFYDNVFDHIVLSAEYAPVSQEYRQQERTETLEKMGVLSEQLRTALGDGITVTTAVSEMPLLRAILSVIREEKPEMLLVGSDNYSYSSGSFIAGNVIAIVKASPIRVLIVPAGYTYQPVRTALVPCDYNSMAVMDKFNNLPASPLWTATKLLVLNVDAKEKYLHPDEAFKNAENNLHEYLKNFNHEIIYSNEKNVVDGILNATQTKDVQLIVALRGKRSFLYYLTHKSISEAIYRNAKEPVLILK</sequence>
<evidence type="ECO:0000313" key="4">
    <source>
        <dbReference type="Proteomes" id="UP000468388"/>
    </source>
</evidence>
<evidence type="ECO:0000313" key="3">
    <source>
        <dbReference type="EMBL" id="MVT42817.1"/>
    </source>
</evidence>
<dbReference type="SUPFAM" id="SSF52402">
    <property type="entry name" value="Adenine nucleotide alpha hydrolases-like"/>
    <property type="match status" value="2"/>
</dbReference>
<keyword evidence="4" id="KW-1185">Reference proteome</keyword>
<gene>
    <name evidence="3" type="ORF">GO495_19640</name>
</gene>
<reference evidence="3 4" key="1">
    <citation type="submission" date="2019-12" db="EMBL/GenBank/DDBJ databases">
        <title>The draft genomic sequence of strain Chitinophaga oryziterrae JCM 16595.</title>
        <authorList>
            <person name="Zhang X."/>
        </authorList>
    </citation>
    <scope>NUCLEOTIDE SEQUENCE [LARGE SCALE GENOMIC DNA]</scope>
    <source>
        <strain evidence="3 4">JCM 16595</strain>
    </source>
</reference>
<feature type="domain" description="UspA" evidence="2">
    <location>
        <begin position="1"/>
        <end position="148"/>
    </location>
</feature>
<evidence type="ECO:0000256" key="1">
    <source>
        <dbReference type="ARBA" id="ARBA00008791"/>
    </source>
</evidence>
<dbReference type="PANTHER" id="PTHR46268">
    <property type="entry name" value="STRESS RESPONSE PROTEIN NHAX"/>
    <property type="match status" value="1"/>
</dbReference>
<dbReference type="InterPro" id="IPR014729">
    <property type="entry name" value="Rossmann-like_a/b/a_fold"/>
</dbReference>
<proteinExistence type="inferred from homology"/>
<evidence type="ECO:0000259" key="2">
    <source>
        <dbReference type="Pfam" id="PF00582"/>
    </source>
</evidence>
<dbReference type="CDD" id="cd00293">
    <property type="entry name" value="USP-like"/>
    <property type="match status" value="1"/>
</dbReference>